<dbReference type="InterPro" id="IPR017946">
    <property type="entry name" value="PLC-like_Pdiesterase_TIM-brl"/>
</dbReference>
<comment type="caution">
    <text evidence="2">The sequence shown here is derived from an EMBL/GenBank/DDBJ whole genome shotgun (WGS) entry which is preliminary data.</text>
</comment>
<dbReference type="GO" id="GO:0006629">
    <property type="term" value="P:lipid metabolic process"/>
    <property type="evidence" value="ECO:0007669"/>
    <property type="project" value="InterPro"/>
</dbReference>
<dbReference type="PROSITE" id="PS51704">
    <property type="entry name" value="GP_PDE"/>
    <property type="match status" value="1"/>
</dbReference>
<evidence type="ECO:0000259" key="1">
    <source>
        <dbReference type="PROSITE" id="PS51704"/>
    </source>
</evidence>
<reference evidence="2" key="1">
    <citation type="journal article" date="2020" name="Nat. Commun.">
        <title>Large-scale genome sequencing of mycorrhizal fungi provides insights into the early evolution of symbiotic traits.</title>
        <authorList>
            <person name="Miyauchi S."/>
            <person name="Kiss E."/>
            <person name="Kuo A."/>
            <person name="Drula E."/>
            <person name="Kohler A."/>
            <person name="Sanchez-Garcia M."/>
            <person name="Morin E."/>
            <person name="Andreopoulos B."/>
            <person name="Barry K.W."/>
            <person name="Bonito G."/>
            <person name="Buee M."/>
            <person name="Carver A."/>
            <person name="Chen C."/>
            <person name="Cichocki N."/>
            <person name="Clum A."/>
            <person name="Culley D."/>
            <person name="Crous P.W."/>
            <person name="Fauchery L."/>
            <person name="Girlanda M."/>
            <person name="Hayes R.D."/>
            <person name="Keri Z."/>
            <person name="LaButti K."/>
            <person name="Lipzen A."/>
            <person name="Lombard V."/>
            <person name="Magnuson J."/>
            <person name="Maillard F."/>
            <person name="Murat C."/>
            <person name="Nolan M."/>
            <person name="Ohm R.A."/>
            <person name="Pangilinan J."/>
            <person name="Pereira M.F."/>
            <person name="Perotto S."/>
            <person name="Peter M."/>
            <person name="Pfister S."/>
            <person name="Riley R."/>
            <person name="Sitrit Y."/>
            <person name="Stielow J.B."/>
            <person name="Szollosi G."/>
            <person name="Zifcakova L."/>
            <person name="Stursova M."/>
            <person name="Spatafora J.W."/>
            <person name="Tedersoo L."/>
            <person name="Vaario L.M."/>
            <person name="Yamada A."/>
            <person name="Yan M."/>
            <person name="Wang P."/>
            <person name="Xu J."/>
            <person name="Bruns T."/>
            <person name="Baldrian P."/>
            <person name="Vilgalys R."/>
            <person name="Dunand C."/>
            <person name="Henrissat B."/>
            <person name="Grigoriev I.V."/>
            <person name="Hibbett D."/>
            <person name="Nagy L.G."/>
            <person name="Martin F.M."/>
        </authorList>
    </citation>
    <scope>NUCLEOTIDE SEQUENCE</scope>
    <source>
        <strain evidence="2">UP504</strain>
    </source>
</reference>
<keyword evidence="3" id="KW-1185">Reference proteome</keyword>
<dbReference type="PANTHER" id="PTHR43805">
    <property type="entry name" value="GLYCEROPHOSPHORYL DIESTER PHOSPHODIESTERASE"/>
    <property type="match status" value="1"/>
</dbReference>
<dbReference type="Gene3D" id="3.20.20.190">
    <property type="entry name" value="Phosphatidylinositol (PI) phosphodiesterase"/>
    <property type="match status" value="1"/>
</dbReference>
<dbReference type="EMBL" id="MU128910">
    <property type="protein sequence ID" value="KAF9520704.1"/>
    <property type="molecule type" value="Genomic_DNA"/>
</dbReference>
<dbReference type="CDD" id="cd08570">
    <property type="entry name" value="GDPD_YPL206cp_fungi"/>
    <property type="match status" value="1"/>
</dbReference>
<dbReference type="AlphaFoldDB" id="A0A9P6E264"/>
<name>A0A9P6E264_9AGAM</name>
<dbReference type="Pfam" id="PF03009">
    <property type="entry name" value="GDPD"/>
    <property type="match status" value="1"/>
</dbReference>
<dbReference type="OrthoDB" id="1058301at2759"/>
<gene>
    <name evidence="2" type="ORF">BS47DRAFT_1335345</name>
</gene>
<evidence type="ECO:0000313" key="2">
    <source>
        <dbReference type="EMBL" id="KAF9520704.1"/>
    </source>
</evidence>
<dbReference type="PANTHER" id="PTHR43805:SF1">
    <property type="entry name" value="GP-PDE DOMAIN-CONTAINING PROTEIN"/>
    <property type="match status" value="1"/>
</dbReference>
<feature type="domain" description="GP-PDE" evidence="1">
    <location>
        <begin position="8"/>
        <end position="253"/>
    </location>
</feature>
<dbReference type="Proteomes" id="UP000886523">
    <property type="component" value="Unassembled WGS sequence"/>
</dbReference>
<sequence length="316" mass="36089">MVSPTALPECWGHRGASAAYPENTLASFSAAILDGAEGIESDVHVSKDNVVIMFHDPSLGRTTDTTGLIREKNWYGDMEHVRTTKRGSDGKTQPIPTFVATVDLLMQESHKHVKFNVDVKVQNEPDRLFTLMRDVITAQPNWETELAPRIILGLWHPKFIVPAKKYLPWIQLSHIGMSPRVAREFFWESCDAFSLSFPSLLSAGGEKFRRECKAAGKKIMVWTVNRREEMIEAVRWGVNAILTDVTQDWLMLRSELQRDYTKASAGSRWFLWTRLDYYYIIQFKKWADQHSQLEKVGGRFQKVLGTLELPSSSLIS</sequence>
<proteinExistence type="predicted"/>
<dbReference type="SUPFAM" id="SSF51695">
    <property type="entry name" value="PLC-like phosphodiesterases"/>
    <property type="match status" value="1"/>
</dbReference>
<organism evidence="2 3">
    <name type="scientific">Hydnum rufescens UP504</name>
    <dbReference type="NCBI Taxonomy" id="1448309"/>
    <lineage>
        <taxon>Eukaryota</taxon>
        <taxon>Fungi</taxon>
        <taxon>Dikarya</taxon>
        <taxon>Basidiomycota</taxon>
        <taxon>Agaricomycotina</taxon>
        <taxon>Agaricomycetes</taxon>
        <taxon>Cantharellales</taxon>
        <taxon>Hydnaceae</taxon>
        <taxon>Hydnum</taxon>
    </lineage>
</organism>
<accession>A0A9P6E264</accession>
<dbReference type="GO" id="GO:0008081">
    <property type="term" value="F:phosphoric diester hydrolase activity"/>
    <property type="evidence" value="ECO:0007669"/>
    <property type="project" value="InterPro"/>
</dbReference>
<evidence type="ECO:0000313" key="3">
    <source>
        <dbReference type="Proteomes" id="UP000886523"/>
    </source>
</evidence>
<dbReference type="InterPro" id="IPR030395">
    <property type="entry name" value="GP_PDE_dom"/>
</dbReference>
<protein>
    <recommendedName>
        <fullName evidence="1">GP-PDE domain-containing protein</fullName>
    </recommendedName>
</protein>